<evidence type="ECO:0000313" key="1">
    <source>
        <dbReference type="EMBL" id="ADC65072.1"/>
    </source>
</evidence>
<gene>
    <name evidence="1" type="ordered locus">Ferp_0904</name>
</gene>
<proteinExistence type="predicted"/>
<dbReference type="KEGG" id="fpl:Ferp_0904"/>
<name>D3RX59_FERPA</name>
<dbReference type="EMBL" id="CP001899">
    <property type="protein sequence ID" value="ADC65072.1"/>
    <property type="molecule type" value="Genomic_DNA"/>
</dbReference>
<keyword evidence="2" id="KW-1185">Reference proteome</keyword>
<dbReference type="AlphaFoldDB" id="D3RX59"/>
<sequence length="223" mass="26244">MSPSLDVHSRMGEIVCNFYNREVDRIADSEKLSEALFDRLVENWNVEGLCYYLLHRMLDSLEEFTVEKLTELCEAYVDYGVSVEKSYDALSREAYEKLEEFSFEKTGNEKKDEVVDLFREFVLATLNLGWENVLASIILDRSGDELLLLKKVTKRLKKNRKTRKSMDKVWEFLELFCTLSAERAAEFEREKKKRTKELKKKYDKIVPKIRDVLKELGIKGRMG</sequence>
<dbReference type="HOGENOM" id="CLU_1237879_0_0_2"/>
<accession>D3RX59</accession>
<protein>
    <submittedName>
        <fullName evidence="1">Uncharacterized protein</fullName>
    </submittedName>
</protein>
<dbReference type="RefSeq" id="WP_012965415.1">
    <property type="nucleotide sequence ID" value="NC_013849.1"/>
</dbReference>
<evidence type="ECO:0000313" key="2">
    <source>
        <dbReference type="Proteomes" id="UP000002613"/>
    </source>
</evidence>
<reference evidence="2" key="1">
    <citation type="submission" date="2010-02" db="EMBL/GenBank/DDBJ databases">
        <title>Complete sequence of Ferroglobus placidus DSM 10642.</title>
        <authorList>
            <consortium name="US DOE Joint Genome Institute"/>
            <person name="Lucas S."/>
            <person name="Copeland A."/>
            <person name="Lapidus A."/>
            <person name="Cheng J.-F."/>
            <person name="Bruce D."/>
            <person name="Goodwin L."/>
            <person name="Pitluck S."/>
            <person name="Saunders E."/>
            <person name="Brettin T."/>
            <person name="Detter J.C."/>
            <person name="Han C."/>
            <person name="Tapia R."/>
            <person name="Larimer F."/>
            <person name="Land M."/>
            <person name="Hauser L."/>
            <person name="Kyrpides N."/>
            <person name="Ivanova N."/>
            <person name="Holmes D."/>
            <person name="Lovley D."/>
            <person name="Kyrpides N."/>
            <person name="Anderson I.J."/>
            <person name="Woyke T."/>
        </authorList>
    </citation>
    <scope>NUCLEOTIDE SEQUENCE [LARGE SCALE GENOMIC DNA]</scope>
    <source>
        <strain evidence="2">DSM 10642 / AEDII12DO</strain>
    </source>
</reference>
<reference evidence="1 2" key="2">
    <citation type="journal article" date="2011" name="Stand. Genomic Sci.">
        <title>Complete genome sequence of Ferroglobus placidus AEDII12DO.</title>
        <authorList>
            <person name="Anderson I."/>
            <person name="Risso C."/>
            <person name="Holmes D."/>
            <person name="Lucas S."/>
            <person name="Copeland A."/>
            <person name="Lapidus A."/>
            <person name="Cheng J.F."/>
            <person name="Bruce D."/>
            <person name="Goodwin L."/>
            <person name="Pitluck S."/>
            <person name="Saunders E."/>
            <person name="Brettin T."/>
            <person name="Detter J.C."/>
            <person name="Han C."/>
            <person name="Tapia R."/>
            <person name="Larimer F."/>
            <person name="Land M."/>
            <person name="Hauser L."/>
            <person name="Woyke T."/>
            <person name="Lovley D."/>
            <person name="Kyrpides N."/>
            <person name="Ivanova N."/>
        </authorList>
    </citation>
    <scope>NUCLEOTIDE SEQUENCE [LARGE SCALE GENOMIC DNA]</scope>
    <source>
        <strain evidence="2">DSM 10642 / AEDII12DO</strain>
    </source>
</reference>
<dbReference type="Proteomes" id="UP000002613">
    <property type="component" value="Chromosome"/>
</dbReference>
<organism evidence="1 2">
    <name type="scientific">Ferroglobus placidus (strain DSM 10642 / AEDII12DO)</name>
    <dbReference type="NCBI Taxonomy" id="589924"/>
    <lineage>
        <taxon>Archaea</taxon>
        <taxon>Methanobacteriati</taxon>
        <taxon>Methanobacteriota</taxon>
        <taxon>Archaeoglobi</taxon>
        <taxon>Archaeoglobales</taxon>
        <taxon>Archaeoglobaceae</taxon>
        <taxon>Ferroglobus</taxon>
    </lineage>
</organism>
<dbReference type="GeneID" id="8778411"/>
<dbReference type="PaxDb" id="589924-Ferp_0904"/>